<dbReference type="PROSITE" id="PS50039">
    <property type="entry name" value="FORK_HEAD_3"/>
    <property type="match status" value="1"/>
</dbReference>
<dbReference type="VEuPathDB" id="FungiDB:SMAC_00110"/>
<evidence type="ECO:0000256" key="2">
    <source>
        <dbReference type="ARBA" id="ARBA00023015"/>
    </source>
</evidence>
<comment type="subcellular location">
    <subcellularLocation>
        <location evidence="1 6">Nucleus</location>
    </subcellularLocation>
</comment>
<proteinExistence type="predicted"/>
<feature type="compositionally biased region" description="Low complexity" evidence="7">
    <location>
        <begin position="635"/>
        <end position="645"/>
    </location>
</feature>
<dbReference type="InterPro" id="IPR001766">
    <property type="entry name" value="Fork_head_dom"/>
</dbReference>
<feature type="compositionally biased region" description="Polar residues" evidence="7">
    <location>
        <begin position="614"/>
        <end position="623"/>
    </location>
</feature>
<dbReference type="EMBL" id="NMPR01000056">
    <property type="protein sequence ID" value="KAA8632365.1"/>
    <property type="molecule type" value="Genomic_DNA"/>
</dbReference>
<dbReference type="PRINTS" id="PR00053">
    <property type="entry name" value="FORKHEAD"/>
</dbReference>
<gene>
    <name evidence="10" type="ORF">SMACR_00110</name>
</gene>
<feature type="DNA-binding region" description="Fork-head" evidence="6">
    <location>
        <begin position="351"/>
        <end position="447"/>
    </location>
</feature>
<dbReference type="PANTHER" id="PTHR45881:SF1">
    <property type="entry name" value="FORK HEAD PROTEIN HOMOLOG 2"/>
    <property type="match status" value="1"/>
</dbReference>
<evidence type="ECO:0000313" key="10">
    <source>
        <dbReference type="EMBL" id="KAA8632365.1"/>
    </source>
</evidence>
<dbReference type="OMA" id="EKYAFYR"/>
<evidence type="ECO:0000256" key="3">
    <source>
        <dbReference type="ARBA" id="ARBA00023125"/>
    </source>
</evidence>
<dbReference type="PROSITE" id="PS00657">
    <property type="entry name" value="FORK_HEAD_1"/>
    <property type="match status" value="1"/>
</dbReference>
<feature type="compositionally biased region" description="Basic residues" evidence="7">
    <location>
        <begin position="33"/>
        <end position="42"/>
    </location>
</feature>
<reference evidence="10 11" key="1">
    <citation type="submission" date="2017-07" db="EMBL/GenBank/DDBJ databases">
        <title>Genome sequence of the Sordaria macrospora wild type strain R19027.</title>
        <authorList>
            <person name="Nowrousian M."/>
            <person name="Teichert I."/>
            <person name="Kueck U."/>
        </authorList>
    </citation>
    <scope>NUCLEOTIDE SEQUENCE [LARGE SCALE GENOMIC DNA]</scope>
    <source>
        <strain evidence="10 11">R19027</strain>
        <tissue evidence="10">Mycelium</tissue>
    </source>
</reference>
<dbReference type="GO" id="GO:0000978">
    <property type="term" value="F:RNA polymerase II cis-regulatory region sequence-specific DNA binding"/>
    <property type="evidence" value="ECO:0007669"/>
    <property type="project" value="TreeGrafter"/>
</dbReference>
<feature type="domain" description="FHA" evidence="8">
    <location>
        <begin position="142"/>
        <end position="210"/>
    </location>
</feature>
<keyword evidence="5 6" id="KW-0539">Nucleus</keyword>
<evidence type="ECO:0000256" key="5">
    <source>
        <dbReference type="ARBA" id="ARBA00023242"/>
    </source>
</evidence>
<keyword evidence="2" id="KW-0805">Transcription regulation</keyword>
<sequence>MSPSPPKHTASFNTADQQNLSDPVTGDSSPSRPSKRRKKVKAHPALLSHTPLTLPRFVTIDDDAPTDLADEADSSLVADQSALDMNDDDQVVARVIQYLEMPKNVQASKDHSNSIHESSQGVQAFAKIAAFDWTYYITSLTVNIGRSSEPIQGATGQSQDEDPSKMVHIDLGPNKQVSRQHALIYFKPTEEQWWLRVKGRNALKVDGVPWKVGDEGPLRSGEVIEIGGMEMMFVLPADISPLQIKRDYLERAGIVPPDSHTSPRQARHPLPSVGEPHAFQAVSPTSQAAPRNQGPQKALAPAPPDYRRGITPPLNLPRPPMHRAVHEGLAGPLVMTNNEVDLSLDENQHIKPQFSYAQMITQAIMNTEDQKLNLSGIYQFIMNRYSYYRHQPAGGWQNSIRHNLSLNKSFEKVARSTDEPGKGMKWQIVADARDDMIRNAYRGGRGGHRGTSNPASPSALNYITQGPKDMAAKEPPLSRKRKISPSGSPQPQPHPTIRDSQSTPARAAQRKPLPDKAEDGTEAASPLSTIRKPATTSTSGIVEDTPASPTLGSSYLQEDGASLVTPAPNRVNPRLVPPSTAQRPSQHMPTSSPAPFWRYADIASTPLKPAQYDASPSKTHGNLPSQSSSPPPPARSKSPAGSASPTRTTSRGATVGVEEPPSPAEEEDRAFDLTKGFQSIGSYHAPVSRGKEVQPATHGDVPSMAPLSS</sequence>
<dbReference type="SUPFAM" id="SSF46785">
    <property type="entry name" value="Winged helix' DNA-binding domain"/>
    <property type="match status" value="1"/>
</dbReference>
<evidence type="ECO:0000256" key="7">
    <source>
        <dbReference type="SAM" id="MobiDB-lite"/>
    </source>
</evidence>
<dbReference type="SUPFAM" id="SSF49879">
    <property type="entry name" value="SMAD/FHA domain"/>
    <property type="match status" value="1"/>
</dbReference>
<dbReference type="PROSITE" id="PS00658">
    <property type="entry name" value="FORK_HEAD_2"/>
    <property type="match status" value="1"/>
</dbReference>
<evidence type="ECO:0000259" key="8">
    <source>
        <dbReference type="PROSITE" id="PS50006"/>
    </source>
</evidence>
<dbReference type="Proteomes" id="UP000433876">
    <property type="component" value="Unassembled WGS sequence"/>
</dbReference>
<dbReference type="CDD" id="cd22701">
    <property type="entry name" value="FHA_FKH1-like"/>
    <property type="match status" value="1"/>
</dbReference>
<dbReference type="GO" id="GO:0000981">
    <property type="term" value="F:DNA-binding transcription factor activity, RNA polymerase II-specific"/>
    <property type="evidence" value="ECO:0007669"/>
    <property type="project" value="TreeGrafter"/>
</dbReference>
<organism evidence="10 11">
    <name type="scientific">Sordaria macrospora</name>
    <dbReference type="NCBI Taxonomy" id="5147"/>
    <lineage>
        <taxon>Eukaryota</taxon>
        <taxon>Fungi</taxon>
        <taxon>Dikarya</taxon>
        <taxon>Ascomycota</taxon>
        <taxon>Pezizomycotina</taxon>
        <taxon>Sordariomycetes</taxon>
        <taxon>Sordariomycetidae</taxon>
        <taxon>Sordariales</taxon>
        <taxon>Sordariaceae</taxon>
        <taxon>Sordaria</taxon>
    </lineage>
</organism>
<feature type="compositionally biased region" description="Polar residues" evidence="7">
    <location>
        <begin position="450"/>
        <end position="464"/>
    </location>
</feature>
<dbReference type="SMART" id="SM00339">
    <property type="entry name" value="FH"/>
    <property type="match status" value="1"/>
</dbReference>
<feature type="compositionally biased region" description="Polar residues" evidence="7">
    <location>
        <begin position="282"/>
        <end position="295"/>
    </location>
</feature>
<dbReference type="AlphaFoldDB" id="A0A8S8ZVM6"/>
<dbReference type="Gene3D" id="2.60.200.20">
    <property type="match status" value="1"/>
</dbReference>
<dbReference type="GO" id="GO:0005634">
    <property type="term" value="C:nucleus"/>
    <property type="evidence" value="ECO:0007669"/>
    <property type="project" value="UniProtKB-SubCell"/>
</dbReference>
<feature type="compositionally biased region" description="Polar residues" evidence="7">
    <location>
        <begin position="10"/>
        <end position="22"/>
    </location>
</feature>
<evidence type="ECO:0000256" key="6">
    <source>
        <dbReference type="PROSITE-ProRule" id="PRU00089"/>
    </source>
</evidence>
<evidence type="ECO:0000256" key="4">
    <source>
        <dbReference type="ARBA" id="ARBA00023163"/>
    </source>
</evidence>
<evidence type="ECO:0000256" key="1">
    <source>
        <dbReference type="ARBA" id="ARBA00004123"/>
    </source>
</evidence>
<name>A0A8S8ZVM6_SORMA</name>
<dbReference type="CDD" id="cd00059">
    <property type="entry name" value="FH_FOX"/>
    <property type="match status" value="1"/>
</dbReference>
<feature type="region of interest" description="Disordered" evidence="7">
    <location>
        <begin position="439"/>
        <end position="709"/>
    </location>
</feature>
<evidence type="ECO:0000259" key="9">
    <source>
        <dbReference type="PROSITE" id="PS50039"/>
    </source>
</evidence>
<dbReference type="InterPro" id="IPR030456">
    <property type="entry name" value="TF_fork_head_CS_2"/>
</dbReference>
<dbReference type="InterPro" id="IPR008984">
    <property type="entry name" value="SMAD_FHA_dom_sf"/>
</dbReference>
<evidence type="ECO:0000313" key="11">
    <source>
        <dbReference type="Proteomes" id="UP000433876"/>
    </source>
</evidence>
<dbReference type="Pfam" id="PF00250">
    <property type="entry name" value="Forkhead"/>
    <property type="match status" value="1"/>
</dbReference>
<feature type="region of interest" description="Disordered" evidence="7">
    <location>
        <begin position="254"/>
        <end position="314"/>
    </location>
</feature>
<dbReference type="PANTHER" id="PTHR45881">
    <property type="entry name" value="CHECKPOINT SUPPRESSOR 1-LIKE, ISOFORM A-RELATED"/>
    <property type="match status" value="1"/>
</dbReference>
<dbReference type="FunFam" id="1.10.10.10:FF:000030">
    <property type="entry name" value="Forkhead box protein K2"/>
    <property type="match status" value="1"/>
</dbReference>
<protein>
    <submittedName>
        <fullName evidence="10">Uncharacterized protein</fullName>
    </submittedName>
</protein>
<dbReference type="Pfam" id="PF00498">
    <property type="entry name" value="FHA"/>
    <property type="match status" value="1"/>
</dbReference>
<dbReference type="InterPro" id="IPR018122">
    <property type="entry name" value="TF_fork_head_CS_1"/>
</dbReference>
<dbReference type="Gene3D" id="1.10.10.10">
    <property type="entry name" value="Winged helix-like DNA-binding domain superfamily/Winged helix DNA-binding domain"/>
    <property type="match status" value="1"/>
</dbReference>
<dbReference type="InterPro" id="IPR000253">
    <property type="entry name" value="FHA_dom"/>
</dbReference>
<dbReference type="InterPro" id="IPR036388">
    <property type="entry name" value="WH-like_DNA-bd_sf"/>
</dbReference>
<dbReference type="InterPro" id="IPR036390">
    <property type="entry name" value="WH_DNA-bd_sf"/>
</dbReference>
<feature type="compositionally biased region" description="Polar residues" evidence="7">
    <location>
        <begin position="579"/>
        <end position="593"/>
    </location>
</feature>
<keyword evidence="4" id="KW-0804">Transcription</keyword>
<feature type="compositionally biased region" description="Polar residues" evidence="7">
    <location>
        <begin position="547"/>
        <end position="556"/>
    </location>
</feature>
<comment type="caution">
    <text evidence="10">The sequence shown here is derived from an EMBL/GenBank/DDBJ whole genome shotgun (WGS) entry which is preliminary data.</text>
</comment>
<feature type="domain" description="Fork-head" evidence="9">
    <location>
        <begin position="351"/>
        <end position="447"/>
    </location>
</feature>
<keyword evidence="3 6" id="KW-0238">DNA-binding</keyword>
<feature type="region of interest" description="Disordered" evidence="7">
    <location>
        <begin position="1"/>
        <end position="45"/>
    </location>
</feature>
<dbReference type="PROSITE" id="PS50006">
    <property type="entry name" value="FHA_DOMAIN"/>
    <property type="match status" value="1"/>
</dbReference>
<accession>A0A8S8ZVM6</accession>